<dbReference type="Gene3D" id="3.30.1240.10">
    <property type="match status" value="1"/>
</dbReference>
<dbReference type="InterPro" id="IPR023214">
    <property type="entry name" value="HAD_sf"/>
</dbReference>
<dbReference type="AlphaFoldDB" id="A0A2U2RNM8"/>
<name>A0A2U2RNM8_9MICO</name>
<dbReference type="RefSeq" id="WP_109274373.1">
    <property type="nucleotide sequence ID" value="NZ_QFKX01000001.1"/>
</dbReference>
<dbReference type="EMBL" id="QFKX01000001">
    <property type="protein sequence ID" value="PWH07487.1"/>
    <property type="molecule type" value="Genomic_DNA"/>
</dbReference>
<dbReference type="PANTHER" id="PTHR10000">
    <property type="entry name" value="PHOSPHOSERINE PHOSPHATASE"/>
    <property type="match status" value="1"/>
</dbReference>
<dbReference type="OrthoDB" id="3180855at2"/>
<dbReference type="PANTHER" id="PTHR10000:SF8">
    <property type="entry name" value="HAD SUPERFAMILY HYDROLASE-LIKE, TYPE 3"/>
    <property type="match status" value="1"/>
</dbReference>
<dbReference type="GO" id="GO:0005829">
    <property type="term" value="C:cytosol"/>
    <property type="evidence" value="ECO:0007669"/>
    <property type="project" value="TreeGrafter"/>
</dbReference>
<reference evidence="1 2" key="1">
    <citation type="submission" date="2018-05" db="EMBL/GenBank/DDBJ databases">
        <title>Brachybacterium sp. M1HQ-2T, whole genome shotgun sequence.</title>
        <authorList>
            <person name="Tuo L."/>
        </authorList>
    </citation>
    <scope>NUCLEOTIDE SEQUENCE [LARGE SCALE GENOMIC DNA]</scope>
    <source>
        <strain evidence="1 2">M1HQ-2</strain>
    </source>
</reference>
<evidence type="ECO:0000313" key="1">
    <source>
        <dbReference type="EMBL" id="PWH07487.1"/>
    </source>
</evidence>
<dbReference type="GO" id="GO:0016791">
    <property type="term" value="F:phosphatase activity"/>
    <property type="evidence" value="ECO:0007669"/>
    <property type="project" value="TreeGrafter"/>
</dbReference>
<organism evidence="1 2">
    <name type="scientific">Brachybacterium endophyticum</name>
    <dbReference type="NCBI Taxonomy" id="2182385"/>
    <lineage>
        <taxon>Bacteria</taxon>
        <taxon>Bacillati</taxon>
        <taxon>Actinomycetota</taxon>
        <taxon>Actinomycetes</taxon>
        <taxon>Micrococcales</taxon>
        <taxon>Dermabacteraceae</taxon>
        <taxon>Brachybacterium</taxon>
    </lineage>
</organism>
<dbReference type="SUPFAM" id="SSF56784">
    <property type="entry name" value="HAD-like"/>
    <property type="match status" value="1"/>
</dbReference>
<sequence length="273" mass="28667">MPTPVSRRIVLTDFDGTLADRGDVPRAHREAIEKARAAGHVVMLSTGRALCMLTREVQGLFDGVISGAGAVVDIDGERLCDHTMPPAIARRCVEVLDGYGVGFALEARDALYTTPKTAEMMRARLSDHGRAPQNAAEVLSALRTPESLIGPTFAKISVWGSPVPMETLVEQIDPSLRPLPNSIAADDTHAGELQLRDVDKADGLRLAAAHLGIDVAETIAIGDGMNDLGMLEAAGTAVAIEGGAPALLEHADLVVPGPGGNGFALALDRLDLY</sequence>
<dbReference type="Proteomes" id="UP000245590">
    <property type="component" value="Unassembled WGS sequence"/>
</dbReference>
<dbReference type="GO" id="GO:0000287">
    <property type="term" value="F:magnesium ion binding"/>
    <property type="evidence" value="ECO:0007669"/>
    <property type="project" value="TreeGrafter"/>
</dbReference>
<protein>
    <submittedName>
        <fullName evidence="1">Haloacid dehalogenase</fullName>
    </submittedName>
</protein>
<proteinExistence type="predicted"/>
<comment type="caution">
    <text evidence="1">The sequence shown here is derived from an EMBL/GenBank/DDBJ whole genome shotgun (WGS) entry which is preliminary data.</text>
</comment>
<accession>A0A2U2RNM8</accession>
<gene>
    <name evidence="1" type="ORF">DEO23_02325</name>
</gene>
<keyword evidence="2" id="KW-1185">Reference proteome</keyword>
<evidence type="ECO:0000313" key="2">
    <source>
        <dbReference type="Proteomes" id="UP000245590"/>
    </source>
</evidence>
<dbReference type="InterPro" id="IPR036412">
    <property type="entry name" value="HAD-like_sf"/>
</dbReference>
<dbReference type="Pfam" id="PF08282">
    <property type="entry name" value="Hydrolase_3"/>
    <property type="match status" value="1"/>
</dbReference>
<dbReference type="Gene3D" id="3.40.50.1000">
    <property type="entry name" value="HAD superfamily/HAD-like"/>
    <property type="match status" value="1"/>
</dbReference>